<dbReference type="AlphaFoldDB" id="A0AAN7M308"/>
<evidence type="ECO:0000256" key="2">
    <source>
        <dbReference type="ARBA" id="ARBA00007844"/>
    </source>
</evidence>
<dbReference type="InterPro" id="IPR031739">
    <property type="entry name" value="Ncaph2"/>
</dbReference>
<keyword evidence="12" id="KW-1185">Reference proteome</keyword>
<dbReference type="Proteomes" id="UP001346149">
    <property type="component" value="Unassembled WGS sequence"/>
</dbReference>
<evidence type="ECO:0000256" key="1">
    <source>
        <dbReference type="ARBA" id="ARBA00004123"/>
    </source>
</evidence>
<reference evidence="11 12" key="1">
    <citation type="journal article" date="2023" name="Hortic Res">
        <title>Pangenome of water caltrop reveals structural variations and asymmetric subgenome divergence after allopolyploidization.</title>
        <authorList>
            <person name="Zhang X."/>
            <person name="Chen Y."/>
            <person name="Wang L."/>
            <person name="Yuan Y."/>
            <person name="Fang M."/>
            <person name="Shi L."/>
            <person name="Lu R."/>
            <person name="Comes H.P."/>
            <person name="Ma Y."/>
            <person name="Chen Y."/>
            <person name="Huang G."/>
            <person name="Zhou Y."/>
            <person name="Zheng Z."/>
            <person name="Qiu Y."/>
        </authorList>
    </citation>
    <scope>NUCLEOTIDE SEQUENCE [LARGE SCALE GENOMIC DNA]</scope>
    <source>
        <strain evidence="11">F231</strain>
    </source>
</reference>
<evidence type="ECO:0000313" key="11">
    <source>
        <dbReference type="EMBL" id="KAK4798195.1"/>
    </source>
</evidence>
<dbReference type="GO" id="GO:0005634">
    <property type="term" value="C:nucleus"/>
    <property type="evidence" value="ECO:0007669"/>
    <property type="project" value="UniProtKB-SubCell"/>
</dbReference>
<dbReference type="EMBL" id="JAXQNO010000005">
    <property type="protein sequence ID" value="KAK4798195.1"/>
    <property type="molecule type" value="Genomic_DNA"/>
</dbReference>
<comment type="caution">
    <text evidence="11">The sequence shown here is derived from an EMBL/GenBank/DDBJ whole genome shotgun (WGS) entry which is preliminary data.</text>
</comment>
<gene>
    <name evidence="11" type="ORF">SAY86_030521</name>
</gene>
<dbReference type="GO" id="GO:0010032">
    <property type="term" value="P:meiotic chromosome condensation"/>
    <property type="evidence" value="ECO:0007669"/>
    <property type="project" value="TreeGrafter"/>
</dbReference>
<feature type="domain" description="Condensin II complex subunit H2 N-terminal" evidence="8">
    <location>
        <begin position="15"/>
        <end position="132"/>
    </location>
</feature>
<keyword evidence="5" id="KW-0539">Nucleus</keyword>
<evidence type="ECO:0000256" key="4">
    <source>
        <dbReference type="ARBA" id="ARBA00023067"/>
    </source>
</evidence>
<feature type="region of interest" description="Disordered" evidence="7">
    <location>
        <begin position="631"/>
        <end position="680"/>
    </location>
</feature>
<dbReference type="Pfam" id="PF16869">
    <property type="entry name" value="CNDH2_M"/>
    <property type="match status" value="1"/>
</dbReference>
<dbReference type="PANTHER" id="PTHR14324:SF3">
    <property type="entry name" value="CONDENSIN-2 COMPLEX SUBUNIT H2"/>
    <property type="match status" value="1"/>
</dbReference>
<evidence type="ECO:0000256" key="5">
    <source>
        <dbReference type="ARBA" id="ARBA00023242"/>
    </source>
</evidence>
<evidence type="ECO:0000256" key="6">
    <source>
        <dbReference type="ARBA" id="ARBA00030479"/>
    </source>
</evidence>
<keyword evidence="4" id="KW-0226">DNA condensation</keyword>
<dbReference type="Pfam" id="PF16858">
    <property type="entry name" value="CNDH2_C"/>
    <property type="match status" value="1"/>
</dbReference>
<name>A0AAN7M308_TRANT</name>
<dbReference type="GO" id="GO:0051306">
    <property type="term" value="P:mitotic sister chromatid separation"/>
    <property type="evidence" value="ECO:0007669"/>
    <property type="project" value="TreeGrafter"/>
</dbReference>
<feature type="domain" description="Condensin II complex subunit H2 middle" evidence="10">
    <location>
        <begin position="154"/>
        <end position="295"/>
    </location>
</feature>
<dbReference type="InterPro" id="IPR031719">
    <property type="entry name" value="H2_M"/>
</dbReference>
<dbReference type="GO" id="GO:0000796">
    <property type="term" value="C:condensin complex"/>
    <property type="evidence" value="ECO:0007669"/>
    <property type="project" value="TreeGrafter"/>
</dbReference>
<proteinExistence type="inferred from homology"/>
<evidence type="ECO:0000256" key="7">
    <source>
        <dbReference type="SAM" id="MobiDB-lite"/>
    </source>
</evidence>
<evidence type="ECO:0000259" key="8">
    <source>
        <dbReference type="Pfam" id="PF06278"/>
    </source>
</evidence>
<feature type="domain" description="Condensin-2 complex subunit H2 C-terminal" evidence="9">
    <location>
        <begin position="462"/>
        <end position="596"/>
    </location>
</feature>
<feature type="compositionally biased region" description="Acidic residues" evidence="7">
    <location>
        <begin position="395"/>
        <end position="410"/>
    </location>
</feature>
<evidence type="ECO:0000256" key="3">
    <source>
        <dbReference type="ARBA" id="ARBA00016903"/>
    </source>
</evidence>
<dbReference type="GO" id="GO:0003682">
    <property type="term" value="F:chromatin binding"/>
    <property type="evidence" value="ECO:0007669"/>
    <property type="project" value="TreeGrafter"/>
</dbReference>
<organism evidence="11 12">
    <name type="scientific">Trapa natans</name>
    <name type="common">Water chestnut</name>
    <dbReference type="NCBI Taxonomy" id="22666"/>
    <lineage>
        <taxon>Eukaryota</taxon>
        <taxon>Viridiplantae</taxon>
        <taxon>Streptophyta</taxon>
        <taxon>Embryophyta</taxon>
        <taxon>Tracheophyta</taxon>
        <taxon>Spermatophyta</taxon>
        <taxon>Magnoliopsida</taxon>
        <taxon>eudicotyledons</taxon>
        <taxon>Gunneridae</taxon>
        <taxon>Pentapetalae</taxon>
        <taxon>rosids</taxon>
        <taxon>malvids</taxon>
        <taxon>Myrtales</taxon>
        <taxon>Lythraceae</taxon>
        <taxon>Trapa</taxon>
    </lineage>
</organism>
<accession>A0AAN7M308</accession>
<feature type="region of interest" description="Disordered" evidence="7">
    <location>
        <begin position="97"/>
        <end position="130"/>
    </location>
</feature>
<protein>
    <recommendedName>
        <fullName evidence="3">Condensin-2 complex subunit H2</fullName>
    </recommendedName>
    <alternativeName>
        <fullName evidence="6">Non-SMC condensin II complex subunit H2</fullName>
    </alternativeName>
</protein>
<evidence type="ECO:0000259" key="9">
    <source>
        <dbReference type="Pfam" id="PF16858"/>
    </source>
</evidence>
<evidence type="ECO:0000259" key="10">
    <source>
        <dbReference type="Pfam" id="PF16869"/>
    </source>
</evidence>
<comment type="similarity">
    <text evidence="2">Belongs to the CND2 H2 (condensin-2 subunit 2) family.</text>
</comment>
<dbReference type="InterPro" id="IPR009378">
    <property type="entry name" value="H2_N"/>
</dbReference>
<sequence length="680" mass="74920">MSGFGDEPGSTGGFHLVHAERDPESNWSVDLNRLLEEYLAKICAGEIPSEEDDRRIRVNFAEAALLLQGSVQVYSRKVEYLYSLVLHALEFISQQRQQEEQVEGGSNQPEESRSHQPQNEDDDPFWVSDDVPVDAKNSLDSSVEKDVPSDYFVRPPANLIVMEGDCLDASGDSGELESYLLATHDIFEDFILLDSSDAVEVNDFLKSSKVQNGDHSIQKTFLSPRSRSGAGGLRSSAGKSHRINISQTLDTGSNIQMNNFDIGSGPIACDEFPNEYGLNMDNGFCDPGEDSDDSDSYDPWKPLNPHEPGNLKVKPFKKVKCSRKLVTRPLRVASTLSQFPLGRFEGPVSPEFISIWEKQQAACQKQHGTTSPPPYEKLRQSLVNGGCDHPSAFGNDDDTNGDFGDDGDFPDGDFPDFVSIDGEMPGKTMDEHIDLNEKHGLGSSPLYTEGAGGNEDPMSQTSLEDLCRSHLDALLASIAETEKQTELAARVSTWKQKIEQNLETQDSHPPFDIHVYGERIITKLSLEADQGVAMSFADIVHGGEKHDVARSFCALLQLVNNRDVELEKDKGGGSSVCFTATNPFYVRLSNNTRAGESQVQSAKKSVTSSMRRVKRRTKTHKLMIVEPVANPCSKTRPRESPTQPKITPKFGKGGGILCTPEGKKRRKSRLVEPINLHSAG</sequence>
<comment type="subcellular location">
    <subcellularLocation>
        <location evidence="1">Nucleus</location>
    </subcellularLocation>
</comment>
<feature type="region of interest" description="Disordered" evidence="7">
    <location>
        <begin position="387"/>
        <end position="410"/>
    </location>
</feature>
<dbReference type="Pfam" id="PF06278">
    <property type="entry name" value="CNDH2_N"/>
    <property type="match status" value="1"/>
</dbReference>
<dbReference type="InterPro" id="IPR031737">
    <property type="entry name" value="CNDH2_C"/>
</dbReference>
<evidence type="ECO:0000313" key="12">
    <source>
        <dbReference type="Proteomes" id="UP001346149"/>
    </source>
</evidence>
<dbReference type="PANTHER" id="PTHR14324">
    <property type="entry name" value="CONDENSIN-2 COMPLEX SUBUNIT H2"/>
    <property type="match status" value="1"/>
</dbReference>